<gene>
    <name evidence="1" type="ORF">BN1804_02887</name>
</gene>
<accession>A0A0G4QE51</accession>
<sequence>MDKSNDITQLYNNPPKDLKYNIVNHRFADMILQTKTVTTDVLDKLAYLAGIKNAPADDKYLKLNTINLDELKKSAKLLGYDIEVVSI</sequence>
<evidence type="ECO:0000313" key="1">
    <source>
        <dbReference type="EMBL" id="CRL64222.1"/>
    </source>
</evidence>
<dbReference type="AlphaFoldDB" id="A0A0G4QE51"/>
<name>A0A0G4QE51_9GAMM</name>
<reference evidence="2" key="1">
    <citation type="submission" date="2015-06" db="EMBL/GenBank/DDBJ databases">
        <authorList>
            <person name="Urmite Genomes"/>
        </authorList>
    </citation>
    <scope>NUCLEOTIDE SEQUENCE [LARGE SCALE GENOMIC DNA]</scope>
    <source>
        <strain evidence="2">CSUR P1867</strain>
    </source>
</reference>
<evidence type="ECO:0000313" key="2">
    <source>
        <dbReference type="Proteomes" id="UP000183920"/>
    </source>
</evidence>
<dbReference type="Proteomes" id="UP000183920">
    <property type="component" value="Unassembled WGS sequence"/>
</dbReference>
<protein>
    <submittedName>
        <fullName evidence="1">Uncharacterized protein</fullName>
    </submittedName>
</protein>
<dbReference type="RefSeq" id="WP_072064564.1">
    <property type="nucleotide sequence ID" value="NZ_CVRY01000006.1"/>
</dbReference>
<dbReference type="EMBL" id="CVRY01000006">
    <property type="protein sequence ID" value="CRL64222.1"/>
    <property type="molecule type" value="Genomic_DNA"/>
</dbReference>
<organism evidence="1 2">
    <name type="scientific">Proteus penneri</name>
    <dbReference type="NCBI Taxonomy" id="102862"/>
    <lineage>
        <taxon>Bacteria</taxon>
        <taxon>Pseudomonadati</taxon>
        <taxon>Pseudomonadota</taxon>
        <taxon>Gammaproteobacteria</taxon>
        <taxon>Enterobacterales</taxon>
        <taxon>Morganellaceae</taxon>
        <taxon>Proteus</taxon>
    </lineage>
</organism>
<proteinExistence type="predicted"/>